<dbReference type="InterPro" id="IPR024516">
    <property type="entry name" value="Mce_C"/>
</dbReference>
<evidence type="ECO:0000259" key="1">
    <source>
        <dbReference type="Pfam" id="PF02470"/>
    </source>
</evidence>
<evidence type="ECO:0000313" key="3">
    <source>
        <dbReference type="EMBL" id="MBF6355703.1"/>
    </source>
</evidence>
<protein>
    <submittedName>
        <fullName evidence="3">MCE family protein</fullName>
    </submittedName>
</protein>
<feature type="domain" description="Mce/MlaD" evidence="1">
    <location>
        <begin position="36"/>
        <end position="109"/>
    </location>
</feature>
<proteinExistence type="predicted"/>
<dbReference type="NCBIfam" id="TIGR00996">
    <property type="entry name" value="Mtu_fam_mce"/>
    <property type="match status" value="1"/>
</dbReference>
<organism evidence="3 4">
    <name type="scientific">Nocardia higoensis</name>
    <dbReference type="NCBI Taxonomy" id="228599"/>
    <lineage>
        <taxon>Bacteria</taxon>
        <taxon>Bacillati</taxon>
        <taxon>Actinomycetota</taxon>
        <taxon>Actinomycetes</taxon>
        <taxon>Mycobacteriales</taxon>
        <taxon>Nocardiaceae</taxon>
        <taxon>Nocardia</taxon>
    </lineage>
</organism>
<dbReference type="PANTHER" id="PTHR33371:SF17">
    <property type="entry name" value="MCE-FAMILY PROTEIN MCE1B"/>
    <property type="match status" value="1"/>
</dbReference>
<accession>A0ABS0DB49</accession>
<dbReference type="InterPro" id="IPR005693">
    <property type="entry name" value="Mce"/>
</dbReference>
<sequence length="345" mass="36305">MRGNRAGLGLTIFLVVSVVMTWMVFATLQRNVGGSTKTYSALFTDISGLRPGDDVRLAGIRVGRVDAVGLSGTLAEVTFRVEAAHTLTGNTKAAVKYQNIIGQRYLGLSLDDFGGPEILADGDRIPVEHTEPSFDISALLNGFEPLFSTLDPEKLNSIANALVLALQGDVVSVTQLISHTSELAAAVAGDDAVLGAVITGMDAVVTSLAQQSGNTQAMIDRAREIVSDLAARRDPLLRSVDGIADVAARTSAVFTDVETDLEQLVVREPGFLRGLLENENGIAYLGANLPLMLKGLARSFGEGSYVNFYFCDATLSFLPGLSPLVPTIVGAATPSGVPEHSAACR</sequence>
<dbReference type="Proteomes" id="UP000707731">
    <property type="component" value="Unassembled WGS sequence"/>
</dbReference>
<comment type="caution">
    <text evidence="3">The sequence shown here is derived from an EMBL/GenBank/DDBJ whole genome shotgun (WGS) entry which is preliminary data.</text>
</comment>
<evidence type="ECO:0000259" key="2">
    <source>
        <dbReference type="Pfam" id="PF11887"/>
    </source>
</evidence>
<gene>
    <name evidence="3" type="ORF">IU449_14300</name>
</gene>
<dbReference type="Pfam" id="PF11887">
    <property type="entry name" value="Mce4_CUP1"/>
    <property type="match status" value="1"/>
</dbReference>
<keyword evidence="4" id="KW-1185">Reference proteome</keyword>
<reference evidence="3 4" key="1">
    <citation type="submission" date="2020-10" db="EMBL/GenBank/DDBJ databases">
        <title>Identification of Nocardia species via Next-generation sequencing and recognition of intraspecies genetic diversity.</title>
        <authorList>
            <person name="Li P."/>
            <person name="Li P."/>
            <person name="Lu B."/>
        </authorList>
    </citation>
    <scope>NUCLEOTIDE SEQUENCE [LARGE SCALE GENOMIC DNA]</scope>
    <source>
        <strain evidence="3 4">BJ06-0143</strain>
    </source>
</reference>
<dbReference type="Pfam" id="PF02470">
    <property type="entry name" value="MlaD"/>
    <property type="match status" value="1"/>
</dbReference>
<dbReference type="EMBL" id="JADLQN010000002">
    <property type="protein sequence ID" value="MBF6355703.1"/>
    <property type="molecule type" value="Genomic_DNA"/>
</dbReference>
<dbReference type="InterPro" id="IPR003399">
    <property type="entry name" value="Mce/MlaD"/>
</dbReference>
<dbReference type="RefSeq" id="WP_195002621.1">
    <property type="nucleotide sequence ID" value="NZ_JADLQN010000002.1"/>
</dbReference>
<dbReference type="InterPro" id="IPR052336">
    <property type="entry name" value="MlaD_Phospholipid_Transporter"/>
</dbReference>
<dbReference type="PANTHER" id="PTHR33371">
    <property type="entry name" value="INTERMEMBRANE PHOSPHOLIPID TRANSPORT SYSTEM BINDING PROTEIN MLAD-RELATED"/>
    <property type="match status" value="1"/>
</dbReference>
<feature type="domain" description="Mammalian cell entry C-terminal" evidence="2">
    <location>
        <begin position="118"/>
        <end position="302"/>
    </location>
</feature>
<evidence type="ECO:0000313" key="4">
    <source>
        <dbReference type="Proteomes" id="UP000707731"/>
    </source>
</evidence>
<name>A0ABS0DB49_9NOCA</name>